<evidence type="ECO:0000256" key="1">
    <source>
        <dbReference type="SAM" id="Phobius"/>
    </source>
</evidence>
<sequence length="153" mass="17353">MKVKDLFVAGCQGLSIGLVCSLVFSALFSEVYSPLNPYSIMGVWYGQHLTNVQTMAVCAGLWFLIGCLFSLGTWFFQQEWSLLRMTICHFVAMLIGLFGIGFLAGWYNPNVANALLFVIVFSIIYAIIYWFSLQEMKRVIREVDGQLKHSKDK</sequence>
<dbReference type="InterPro" id="IPR021560">
    <property type="entry name" value="DUF3021"/>
</dbReference>
<dbReference type="OrthoDB" id="1698302at2"/>
<protein>
    <submittedName>
        <fullName evidence="2">Membrane protein</fullName>
    </submittedName>
</protein>
<evidence type="ECO:0000313" key="3">
    <source>
        <dbReference type="Proteomes" id="UP000254924"/>
    </source>
</evidence>
<proteinExistence type="predicted"/>
<reference evidence="2 3" key="1">
    <citation type="submission" date="2018-06" db="EMBL/GenBank/DDBJ databases">
        <authorList>
            <consortium name="Pathogen Informatics"/>
            <person name="Doyle S."/>
        </authorList>
    </citation>
    <scope>NUCLEOTIDE SEQUENCE [LARGE SCALE GENOMIC DNA]</scope>
    <source>
        <strain evidence="2 3">NCTC12224</strain>
    </source>
</reference>
<dbReference type="RefSeq" id="WP_115271477.1">
    <property type="nucleotide sequence ID" value="NZ_JBNPNB010000011.1"/>
</dbReference>
<dbReference type="Proteomes" id="UP000254924">
    <property type="component" value="Unassembled WGS sequence"/>
</dbReference>
<dbReference type="EMBL" id="UHFN01000007">
    <property type="protein sequence ID" value="SUN63922.1"/>
    <property type="molecule type" value="Genomic_DNA"/>
</dbReference>
<feature type="transmembrane region" description="Helical" evidence="1">
    <location>
        <begin position="87"/>
        <end position="107"/>
    </location>
</feature>
<dbReference type="Pfam" id="PF11457">
    <property type="entry name" value="DUF3021"/>
    <property type="match status" value="1"/>
</dbReference>
<name>A0A380KFQ4_9STRE</name>
<dbReference type="GeneID" id="78357918"/>
<feature type="transmembrane region" description="Helical" evidence="1">
    <location>
        <begin position="113"/>
        <end position="131"/>
    </location>
</feature>
<keyword evidence="1" id="KW-0472">Membrane</keyword>
<organism evidence="2 3">
    <name type="scientific">Streptococcus hyointestinalis</name>
    <dbReference type="NCBI Taxonomy" id="1337"/>
    <lineage>
        <taxon>Bacteria</taxon>
        <taxon>Bacillati</taxon>
        <taxon>Bacillota</taxon>
        <taxon>Bacilli</taxon>
        <taxon>Lactobacillales</taxon>
        <taxon>Streptococcaceae</taxon>
        <taxon>Streptococcus</taxon>
    </lineage>
</organism>
<gene>
    <name evidence="2" type="ORF">NCTC12224_02696</name>
</gene>
<feature type="transmembrane region" description="Helical" evidence="1">
    <location>
        <begin position="53"/>
        <end position="75"/>
    </location>
</feature>
<keyword evidence="1" id="KW-0812">Transmembrane</keyword>
<evidence type="ECO:0000313" key="2">
    <source>
        <dbReference type="EMBL" id="SUN63922.1"/>
    </source>
</evidence>
<accession>A0A380KFQ4</accession>
<dbReference type="AlphaFoldDB" id="A0A380KFQ4"/>
<keyword evidence="1" id="KW-1133">Transmembrane helix</keyword>
<keyword evidence="3" id="KW-1185">Reference proteome</keyword>